<keyword evidence="2" id="KW-0472">Membrane</keyword>
<gene>
    <name evidence="4" type="ORF">ACFL27_04565</name>
</gene>
<proteinExistence type="inferred from homology"/>
<keyword evidence="5" id="KW-1185">Reference proteome</keyword>
<feature type="transmembrane region" description="Helical" evidence="2">
    <location>
        <begin position="20"/>
        <end position="41"/>
    </location>
</feature>
<dbReference type="Proteomes" id="UP001594351">
    <property type="component" value="Unassembled WGS sequence"/>
</dbReference>
<evidence type="ECO:0000256" key="1">
    <source>
        <dbReference type="ARBA" id="ARBA00008455"/>
    </source>
</evidence>
<evidence type="ECO:0000313" key="5">
    <source>
        <dbReference type="Proteomes" id="UP001594351"/>
    </source>
</evidence>
<dbReference type="EMBL" id="JBHPBY010000040">
    <property type="protein sequence ID" value="MFC1849465.1"/>
    <property type="molecule type" value="Genomic_DNA"/>
</dbReference>
<dbReference type="InterPro" id="IPR039417">
    <property type="entry name" value="Peptidase_C1A_papain-like"/>
</dbReference>
<accession>A0ABV6YTG1</accession>
<dbReference type="PANTHER" id="PTHR12411">
    <property type="entry name" value="CYSTEINE PROTEASE FAMILY C1-RELATED"/>
    <property type="match status" value="1"/>
</dbReference>
<reference evidence="4 5" key="1">
    <citation type="submission" date="2024-09" db="EMBL/GenBank/DDBJ databases">
        <title>Laminarin stimulates single cell rates of sulfate reduction while oxygen inhibits transcriptomic activity in coastal marine sediment.</title>
        <authorList>
            <person name="Lindsay M."/>
            <person name="Orcutt B."/>
            <person name="Emerson D."/>
            <person name="Stepanauskas R."/>
            <person name="D'Angelo T."/>
        </authorList>
    </citation>
    <scope>NUCLEOTIDE SEQUENCE [LARGE SCALE GENOMIC DNA]</scope>
    <source>
        <strain evidence="4">SAG AM-311-K15</strain>
    </source>
</reference>
<dbReference type="PROSITE" id="PS00639">
    <property type="entry name" value="THIOL_PROTEASE_HIS"/>
    <property type="match status" value="1"/>
</dbReference>
<dbReference type="InterPro" id="IPR000169">
    <property type="entry name" value="Pept_cys_AS"/>
</dbReference>
<dbReference type="SMART" id="SM00645">
    <property type="entry name" value="Pept_C1"/>
    <property type="match status" value="1"/>
</dbReference>
<dbReference type="InterPro" id="IPR013128">
    <property type="entry name" value="Peptidase_C1A"/>
</dbReference>
<evidence type="ECO:0000259" key="3">
    <source>
        <dbReference type="SMART" id="SM00645"/>
    </source>
</evidence>
<keyword evidence="2" id="KW-1133">Transmembrane helix</keyword>
<dbReference type="Gene3D" id="3.90.70.10">
    <property type="entry name" value="Cysteine proteinases"/>
    <property type="match status" value="1"/>
</dbReference>
<dbReference type="SUPFAM" id="SSF54001">
    <property type="entry name" value="Cysteine proteinases"/>
    <property type="match status" value="1"/>
</dbReference>
<protein>
    <submittedName>
        <fullName evidence="4">C1 family peptidase</fullName>
    </submittedName>
</protein>
<evidence type="ECO:0000313" key="4">
    <source>
        <dbReference type="EMBL" id="MFC1849465.1"/>
    </source>
</evidence>
<dbReference type="Pfam" id="PF00112">
    <property type="entry name" value="Peptidase_C1"/>
    <property type="match status" value="1"/>
</dbReference>
<comment type="similarity">
    <text evidence="1">Belongs to the peptidase C1 family.</text>
</comment>
<evidence type="ECO:0000256" key="2">
    <source>
        <dbReference type="SAM" id="Phobius"/>
    </source>
</evidence>
<feature type="domain" description="Peptidase C1A papain C-terminal" evidence="3">
    <location>
        <begin position="116"/>
        <end position="332"/>
    </location>
</feature>
<name>A0ABV6YTG1_UNCC1</name>
<dbReference type="PRINTS" id="PR00705">
    <property type="entry name" value="PAPAIN"/>
</dbReference>
<organism evidence="4 5">
    <name type="scientific">candidate division CSSED10-310 bacterium</name>
    <dbReference type="NCBI Taxonomy" id="2855610"/>
    <lineage>
        <taxon>Bacteria</taxon>
        <taxon>Bacteria division CSSED10-310</taxon>
    </lineage>
</organism>
<dbReference type="InterPro" id="IPR000668">
    <property type="entry name" value="Peptidase_C1A_C"/>
</dbReference>
<comment type="caution">
    <text evidence="4">The sequence shown here is derived from an EMBL/GenBank/DDBJ whole genome shotgun (WGS) entry which is preliminary data.</text>
</comment>
<keyword evidence="2" id="KW-0812">Transmembrane</keyword>
<dbReference type="InterPro" id="IPR025660">
    <property type="entry name" value="Pept_his_AS"/>
</dbReference>
<sequence>MKSSPRSHRFYLQAQRRIVLILVGTIVPGLTILTISLWLTACATENVDPKVKAINEAIAANGAFWTAAETWVSRLSAAERQALLGTGNGQQSPFVSRKTVLSRRNGAAQYSPANHLPDYFTWTNHNGHNWLTPVRNQKSCGSCWAFAAVGVIEANIKISEQMPDLEVDLSEQHLVSCVETCFGCAGGWAWFVYEYAFKSGVPPEDCFEYQAKDKPCPETCSNWPDIAVKINDYYGVETNLEAIKNELMIHPISVSMHVYEDFLYYESGIYEHVWGEYEAGHAVVLVGYDDQNQCFIVRNSWGENWGEQGYFRIKYFDSGLGEMFNDTCLYDREMEPPPPPTGIEALNQYSQGVSGARLRQINISWQEKPDNYTYGFNLYQSTTNNVDQMTKVNDGLIRTNTYTYDNVPGDTDFVIYFCLTASLPTGREGDFSAIVRNQDP</sequence>
<dbReference type="InterPro" id="IPR038765">
    <property type="entry name" value="Papain-like_cys_pep_sf"/>
</dbReference>
<dbReference type="PROSITE" id="PS00139">
    <property type="entry name" value="THIOL_PROTEASE_CYS"/>
    <property type="match status" value="1"/>
</dbReference>
<dbReference type="CDD" id="cd02248">
    <property type="entry name" value="Peptidase_C1A"/>
    <property type="match status" value="1"/>
</dbReference>